<reference evidence="3 4" key="1">
    <citation type="submission" date="2019-06" db="EMBL/GenBank/DDBJ databases">
        <authorList>
            <person name="Li J."/>
        </authorList>
    </citation>
    <scope>NUCLEOTIDE SEQUENCE [LARGE SCALE GENOMIC DNA]</scope>
    <source>
        <strain evidence="3 4">CGMCC 1.8012</strain>
    </source>
</reference>
<dbReference type="RefSeq" id="WP_046001549.1">
    <property type="nucleotide sequence ID" value="NZ_VDDC01000008.1"/>
</dbReference>
<dbReference type="AlphaFoldDB" id="A0A5C4R914"/>
<dbReference type="Gene3D" id="3.40.190.10">
    <property type="entry name" value="Periplasmic binding protein-like II"/>
    <property type="match status" value="2"/>
</dbReference>
<name>A0A5C4R914_9RHOB</name>
<dbReference type="SUPFAM" id="SSF53850">
    <property type="entry name" value="Periplasmic binding protein-like II"/>
    <property type="match status" value="1"/>
</dbReference>
<evidence type="ECO:0000313" key="3">
    <source>
        <dbReference type="EMBL" id="TNH40415.1"/>
    </source>
</evidence>
<accession>A0A5C4R914</accession>
<keyword evidence="4" id="KW-1185">Reference proteome</keyword>
<proteinExistence type="predicted"/>
<dbReference type="PANTHER" id="PTHR35936">
    <property type="entry name" value="MEMBRANE-BOUND LYTIC MUREIN TRANSGLYCOSYLASE F"/>
    <property type="match status" value="1"/>
</dbReference>
<dbReference type="EMBL" id="VDDC01000008">
    <property type="protein sequence ID" value="TNH40415.1"/>
    <property type="molecule type" value="Genomic_DNA"/>
</dbReference>
<organism evidence="3 4">
    <name type="scientific">Paracoccus haeundaensis</name>
    <dbReference type="NCBI Taxonomy" id="225362"/>
    <lineage>
        <taxon>Bacteria</taxon>
        <taxon>Pseudomonadati</taxon>
        <taxon>Pseudomonadota</taxon>
        <taxon>Alphaproteobacteria</taxon>
        <taxon>Rhodobacterales</taxon>
        <taxon>Paracoccaceae</taxon>
        <taxon>Paracoccus</taxon>
    </lineage>
</organism>
<dbReference type="Pfam" id="PF00497">
    <property type="entry name" value="SBP_bac_3"/>
    <property type="match status" value="1"/>
</dbReference>
<dbReference type="PANTHER" id="PTHR35936:SF17">
    <property type="entry name" value="ARGININE-BINDING EXTRACELLULAR PROTEIN ARTP"/>
    <property type="match status" value="1"/>
</dbReference>
<protein>
    <submittedName>
        <fullName evidence="3">Transporter substrate-binding domain-containing protein</fullName>
    </submittedName>
</protein>
<evidence type="ECO:0000256" key="1">
    <source>
        <dbReference type="ARBA" id="ARBA00022729"/>
    </source>
</evidence>
<comment type="caution">
    <text evidence="3">The sequence shown here is derived from an EMBL/GenBank/DDBJ whole genome shotgun (WGS) entry which is preliminary data.</text>
</comment>
<evidence type="ECO:0000259" key="2">
    <source>
        <dbReference type="SMART" id="SM00062"/>
    </source>
</evidence>
<dbReference type="InterPro" id="IPR001638">
    <property type="entry name" value="Solute-binding_3/MltF_N"/>
</dbReference>
<sequence length="239" mass="25260">MTDDDLNAALAPTGTLRVVINTGNAILTRPTADGQPAGISVDLARALAARRGLPLDLATVPNAAASVAMVSEGRADLGFFAVDPARAATVAFTDPWVLIEGWYLVRDGSPVTALDQVDRPGIRIAVGRGSAYDLHLSRTIAQASLERVTTSQEVVDFALREGFEVAAGIRQQLEFDQRRHPGLRLLPERFMVIPQALGVPAGRDASVVAALNAFLADARQSGLIADMMTRNATQGAVLP</sequence>
<gene>
    <name evidence="3" type="ORF">FHD67_04185</name>
</gene>
<keyword evidence="1" id="KW-0732">Signal</keyword>
<evidence type="ECO:0000313" key="4">
    <source>
        <dbReference type="Proteomes" id="UP000304880"/>
    </source>
</evidence>
<feature type="domain" description="Solute-binding protein family 3/N-terminal" evidence="2">
    <location>
        <begin position="15"/>
        <end position="235"/>
    </location>
</feature>
<dbReference type="Proteomes" id="UP000304880">
    <property type="component" value="Unassembled WGS sequence"/>
</dbReference>
<dbReference type="SMART" id="SM00062">
    <property type="entry name" value="PBPb"/>
    <property type="match status" value="1"/>
</dbReference>